<dbReference type="InterPro" id="IPR000683">
    <property type="entry name" value="Gfo/Idh/MocA-like_OxRdtase_N"/>
</dbReference>
<dbReference type="OrthoDB" id="9813657at2"/>
<dbReference type="Proteomes" id="UP000321726">
    <property type="component" value="Unassembled WGS sequence"/>
</dbReference>
<evidence type="ECO:0000313" key="4">
    <source>
        <dbReference type="Proteomes" id="UP000184123"/>
    </source>
</evidence>
<organism evidence="3 4">
    <name type="scientific">Halomonas cupida</name>
    <dbReference type="NCBI Taxonomy" id="44933"/>
    <lineage>
        <taxon>Bacteria</taxon>
        <taxon>Pseudomonadati</taxon>
        <taxon>Pseudomonadota</taxon>
        <taxon>Gammaproteobacteria</taxon>
        <taxon>Oceanospirillales</taxon>
        <taxon>Halomonadaceae</taxon>
        <taxon>Halomonas</taxon>
    </lineage>
</organism>
<reference evidence="2 5" key="2">
    <citation type="submission" date="2019-07" db="EMBL/GenBank/DDBJ databases">
        <title>Whole genome shotgun sequence of Halomonas cupida NBRC 102219.</title>
        <authorList>
            <person name="Hosoyama A."/>
            <person name="Uohara A."/>
            <person name="Ohji S."/>
            <person name="Ichikawa N."/>
        </authorList>
    </citation>
    <scope>NUCLEOTIDE SEQUENCE [LARGE SCALE GENOMIC DNA]</scope>
    <source>
        <strain evidence="2 5">NBRC 102219</strain>
    </source>
</reference>
<evidence type="ECO:0000313" key="3">
    <source>
        <dbReference type="EMBL" id="SHM50898.1"/>
    </source>
</evidence>
<sequence>MSVFRVGLVGAGKIVQDQHLAAIEATPGLELVAYADPGVQLEGLPGFTDLTAMLDAHPEIDAVAICTPARLRHRLAREALTRGRAVLLEKPPATTLAEAEDLRSLAEDLGQVLFSAWHSRYAPGIAQARKWLSRGQVDSVAIRWHEDVHVWHPGQTWLWEAGGMGVFDPGINALSILTHLLDEPFFLKGAELEVPGNCQTPIAARLDFHLGDGPSGQARRIAADLDFRHEDPPHWNMTFETDCGVLALEGGGARLIIDGEVVIDAPEREYQGVYAHFHELLARGVSDMDITPLRHVADALMLGHRHWVEDFVDS</sequence>
<dbReference type="Gene3D" id="3.40.50.720">
    <property type="entry name" value="NAD(P)-binding Rossmann-like Domain"/>
    <property type="match status" value="1"/>
</dbReference>
<dbReference type="STRING" id="44933.SAMN05660971_03111"/>
<keyword evidence="5" id="KW-1185">Reference proteome</keyword>
<name>A0A1M7JD76_9GAMM</name>
<dbReference type="Pfam" id="PF01408">
    <property type="entry name" value="GFO_IDH_MocA"/>
    <property type="match status" value="1"/>
</dbReference>
<dbReference type="SUPFAM" id="SSF51735">
    <property type="entry name" value="NAD(P)-binding Rossmann-fold domains"/>
    <property type="match status" value="1"/>
</dbReference>
<dbReference type="PANTHER" id="PTHR43818:SF7">
    <property type="entry name" value="DEHYDROGENASE"/>
    <property type="match status" value="1"/>
</dbReference>
<protein>
    <submittedName>
        <fullName evidence="2 3">Dehydrogenase</fullName>
    </submittedName>
</protein>
<evidence type="ECO:0000313" key="2">
    <source>
        <dbReference type="EMBL" id="GEN26253.1"/>
    </source>
</evidence>
<dbReference type="RefSeq" id="WP_073436143.1">
    <property type="nucleotide sequence ID" value="NZ_BJXU01000201.1"/>
</dbReference>
<dbReference type="InterPro" id="IPR050463">
    <property type="entry name" value="Gfo/Idh/MocA_oxidrdct_glycsds"/>
</dbReference>
<proteinExistence type="predicted"/>
<dbReference type="Proteomes" id="UP000184123">
    <property type="component" value="Unassembled WGS sequence"/>
</dbReference>
<dbReference type="GO" id="GO:0000166">
    <property type="term" value="F:nucleotide binding"/>
    <property type="evidence" value="ECO:0007669"/>
    <property type="project" value="InterPro"/>
</dbReference>
<accession>A0A1M7JD76</accession>
<feature type="domain" description="Gfo/Idh/MocA-like oxidoreductase N-terminal" evidence="1">
    <location>
        <begin position="4"/>
        <end position="114"/>
    </location>
</feature>
<dbReference type="PANTHER" id="PTHR43818">
    <property type="entry name" value="BCDNA.GH03377"/>
    <property type="match status" value="1"/>
</dbReference>
<gene>
    <name evidence="2" type="ORF">HCU01_42020</name>
    <name evidence="3" type="ORF">SAMN05660971_03111</name>
</gene>
<dbReference type="EMBL" id="FRCA01000009">
    <property type="protein sequence ID" value="SHM50898.1"/>
    <property type="molecule type" value="Genomic_DNA"/>
</dbReference>
<dbReference type="Gene3D" id="3.30.360.10">
    <property type="entry name" value="Dihydrodipicolinate Reductase, domain 2"/>
    <property type="match status" value="1"/>
</dbReference>
<reference evidence="3 4" key="1">
    <citation type="submission" date="2016-11" db="EMBL/GenBank/DDBJ databases">
        <authorList>
            <person name="Jaros S."/>
            <person name="Januszkiewicz K."/>
            <person name="Wedrychowicz H."/>
        </authorList>
    </citation>
    <scope>NUCLEOTIDE SEQUENCE [LARGE SCALE GENOMIC DNA]</scope>
    <source>
        <strain evidence="3 4">DSM 4740</strain>
    </source>
</reference>
<evidence type="ECO:0000313" key="5">
    <source>
        <dbReference type="Proteomes" id="UP000321726"/>
    </source>
</evidence>
<evidence type="ECO:0000259" key="1">
    <source>
        <dbReference type="Pfam" id="PF01408"/>
    </source>
</evidence>
<dbReference type="AlphaFoldDB" id="A0A1M7JD76"/>
<dbReference type="EMBL" id="BJXU01000201">
    <property type="protein sequence ID" value="GEN26253.1"/>
    <property type="molecule type" value="Genomic_DNA"/>
</dbReference>
<dbReference type="InterPro" id="IPR036291">
    <property type="entry name" value="NAD(P)-bd_dom_sf"/>
</dbReference>